<sequence length="85" mass="9609">MNFPEFASKLGIDVDSSMAGLVDHALMACENTMFSSVKTVYALSCRLLITQGYSLMVEWISGQGNWINLVIFVIWQESSRKKLMR</sequence>
<name>A0A1E8PQT1_9BURK</name>
<accession>A0A1E8PQT1</accession>
<gene>
    <name evidence="1" type="ORF">BA896_006540</name>
</gene>
<organism evidence="1 2">
    <name type="scientific">Janthinobacterium lividum</name>
    <dbReference type="NCBI Taxonomy" id="29581"/>
    <lineage>
        <taxon>Bacteria</taxon>
        <taxon>Pseudomonadati</taxon>
        <taxon>Pseudomonadota</taxon>
        <taxon>Betaproteobacteria</taxon>
        <taxon>Burkholderiales</taxon>
        <taxon>Oxalobacteraceae</taxon>
        <taxon>Janthinobacterium</taxon>
    </lineage>
</organism>
<evidence type="ECO:0000313" key="1">
    <source>
        <dbReference type="EMBL" id="OFJ48628.1"/>
    </source>
</evidence>
<protein>
    <submittedName>
        <fullName evidence="1">Uncharacterized protein</fullName>
    </submittedName>
</protein>
<dbReference type="AlphaFoldDB" id="A0A1E8PQT1"/>
<comment type="caution">
    <text evidence="1">The sequence shown here is derived from an EMBL/GenBank/DDBJ whole genome shotgun (WGS) entry which is preliminary data.</text>
</comment>
<dbReference type="EMBL" id="MAQB02000001">
    <property type="protein sequence ID" value="OFJ48628.1"/>
    <property type="molecule type" value="Genomic_DNA"/>
</dbReference>
<evidence type="ECO:0000313" key="2">
    <source>
        <dbReference type="Proteomes" id="UP000092634"/>
    </source>
</evidence>
<reference evidence="1 2" key="1">
    <citation type="submission" date="2016-10" db="EMBL/GenBank/DDBJ databases">
        <title>Updated version of Genome Assembly of Janthinobacterium lividum ERGS5:01.</title>
        <authorList>
            <person name="Kumar R."/>
            <person name="Acharya V."/>
            <person name="Singh D."/>
        </authorList>
    </citation>
    <scope>NUCLEOTIDE SEQUENCE [LARGE SCALE GENOMIC DNA]</scope>
    <source>
        <strain evidence="1 2">ERGS5:01</strain>
    </source>
</reference>
<dbReference type="Proteomes" id="UP000092634">
    <property type="component" value="Unassembled WGS sequence"/>
</dbReference>
<proteinExistence type="predicted"/>